<dbReference type="InterPro" id="IPR002735">
    <property type="entry name" value="Transl_init_fac_IF2/IF5_dom"/>
</dbReference>
<evidence type="ECO:0000256" key="1">
    <source>
        <dbReference type="ARBA" id="ARBA00010397"/>
    </source>
</evidence>
<dbReference type="HOGENOM" id="CLU_026663_1_0_1"/>
<dbReference type="GO" id="GO:0005525">
    <property type="term" value="F:GTP binding"/>
    <property type="evidence" value="ECO:0007669"/>
    <property type="project" value="UniProtKB-KW"/>
</dbReference>
<evidence type="ECO:0000256" key="5">
    <source>
        <dbReference type="ARBA" id="ARBA00023134"/>
    </source>
</evidence>
<keyword evidence="2" id="KW-0396">Initiation factor</keyword>
<dbReference type="InterPro" id="IPR045196">
    <property type="entry name" value="IF2/IF5"/>
</dbReference>
<proteinExistence type="inferred from homology"/>
<dbReference type="InterPro" id="IPR016024">
    <property type="entry name" value="ARM-type_fold"/>
</dbReference>
<dbReference type="eggNOG" id="KOG2767">
    <property type="taxonomic scope" value="Eukaryota"/>
</dbReference>
<keyword evidence="8" id="KW-1185">Reference proteome</keyword>
<dbReference type="GO" id="GO:0005096">
    <property type="term" value="F:GTPase activator activity"/>
    <property type="evidence" value="ECO:0007669"/>
    <property type="project" value="EnsemblFungi"/>
</dbReference>
<dbReference type="KEGG" id="dha:DEHA2G24420g"/>
<organism evidence="7 8">
    <name type="scientific">Debaryomyces hansenii (strain ATCC 36239 / CBS 767 / BCRC 21394 / JCM 1990 / NBRC 0083 / IGC 2968)</name>
    <name type="common">Yeast</name>
    <name type="synonym">Torulaspora hansenii</name>
    <dbReference type="NCBI Taxonomy" id="284592"/>
    <lineage>
        <taxon>Eukaryota</taxon>
        <taxon>Fungi</taxon>
        <taxon>Dikarya</taxon>
        <taxon>Ascomycota</taxon>
        <taxon>Saccharomycotina</taxon>
        <taxon>Pichiomycetes</taxon>
        <taxon>Debaryomycetaceae</taxon>
        <taxon>Debaryomyces</taxon>
    </lineage>
</organism>
<evidence type="ECO:0000259" key="6">
    <source>
        <dbReference type="PROSITE" id="PS51363"/>
    </source>
</evidence>
<dbReference type="SUPFAM" id="SSF100966">
    <property type="entry name" value="Translation initiation factor 2 beta, aIF2beta, N-terminal domain"/>
    <property type="match status" value="1"/>
</dbReference>
<dbReference type="GO" id="GO:0071074">
    <property type="term" value="F:eukaryotic initiation factor eIF2 binding"/>
    <property type="evidence" value="ECO:0007669"/>
    <property type="project" value="TreeGrafter"/>
</dbReference>
<dbReference type="InterPro" id="IPR003307">
    <property type="entry name" value="W2_domain"/>
</dbReference>
<dbReference type="FunFam" id="2.20.25.350:FF:000001">
    <property type="entry name" value="Eukaryotic translation initiation factor 5"/>
    <property type="match status" value="1"/>
</dbReference>
<dbReference type="GO" id="GO:0005092">
    <property type="term" value="F:GDP-dissociation inhibitor activity"/>
    <property type="evidence" value="ECO:0007669"/>
    <property type="project" value="EnsemblFungi"/>
</dbReference>
<keyword evidence="5" id="KW-0342">GTP-binding</keyword>
<dbReference type="CDD" id="cd11561">
    <property type="entry name" value="W2_eIF5"/>
    <property type="match status" value="1"/>
</dbReference>
<dbReference type="FunFam" id="1.25.40.180:FF:000031">
    <property type="entry name" value="Eukaryotic translation initiation factor 5"/>
    <property type="match status" value="1"/>
</dbReference>
<dbReference type="Gene3D" id="2.20.25.350">
    <property type="match status" value="1"/>
</dbReference>
<dbReference type="GO" id="GO:0005829">
    <property type="term" value="C:cytosol"/>
    <property type="evidence" value="ECO:0007669"/>
    <property type="project" value="TreeGrafter"/>
</dbReference>
<dbReference type="OrthoDB" id="10250831at2759"/>
<dbReference type="Pfam" id="PF02020">
    <property type="entry name" value="W2"/>
    <property type="match status" value="1"/>
</dbReference>
<comment type="similarity">
    <text evidence="1">Belongs to the eIF-2-beta/eIF-5 family.</text>
</comment>
<dbReference type="PANTHER" id="PTHR23001">
    <property type="entry name" value="EUKARYOTIC TRANSLATION INITIATION FACTOR"/>
    <property type="match status" value="1"/>
</dbReference>
<dbReference type="RefSeq" id="XP_462603.1">
    <property type="nucleotide sequence ID" value="XM_462603.1"/>
</dbReference>
<protein>
    <submittedName>
        <fullName evidence="7">DEHA2G24420p</fullName>
    </submittedName>
</protein>
<dbReference type="FunCoup" id="Q6BGR8">
    <property type="interactions" value="1270"/>
</dbReference>
<gene>
    <name evidence="7" type="ordered locus">DEHA2G24420g</name>
</gene>
<dbReference type="Pfam" id="PF01873">
    <property type="entry name" value="eIF-5_eIF-2B"/>
    <property type="match status" value="1"/>
</dbReference>
<reference evidence="7 8" key="1">
    <citation type="journal article" date="2004" name="Nature">
        <title>Genome evolution in yeasts.</title>
        <authorList>
            <consortium name="Genolevures"/>
            <person name="Dujon B."/>
            <person name="Sherman D."/>
            <person name="Fischer G."/>
            <person name="Durrens P."/>
            <person name="Casaregola S."/>
            <person name="Lafontaine I."/>
            <person name="de Montigny J."/>
            <person name="Marck C."/>
            <person name="Neuveglise C."/>
            <person name="Talla E."/>
            <person name="Goffard N."/>
            <person name="Frangeul L."/>
            <person name="Aigle M."/>
            <person name="Anthouard V."/>
            <person name="Babour A."/>
            <person name="Barbe V."/>
            <person name="Barnay S."/>
            <person name="Blanchin S."/>
            <person name="Beckerich J.M."/>
            <person name="Beyne E."/>
            <person name="Bleykasten C."/>
            <person name="Boisrame A."/>
            <person name="Boyer J."/>
            <person name="Cattolico L."/>
            <person name="Confanioleri F."/>
            <person name="de Daruvar A."/>
            <person name="Despons L."/>
            <person name="Fabre E."/>
            <person name="Fairhead C."/>
            <person name="Ferry-Dumazet H."/>
            <person name="Groppi A."/>
            <person name="Hantraye F."/>
            <person name="Hennequin C."/>
            <person name="Jauniaux N."/>
            <person name="Joyet P."/>
            <person name="Kachouri R."/>
            <person name="Kerrest A."/>
            <person name="Koszul R."/>
            <person name="Lemaire M."/>
            <person name="Lesur I."/>
            <person name="Ma L."/>
            <person name="Muller H."/>
            <person name="Nicaud J.M."/>
            <person name="Nikolski M."/>
            <person name="Oztas S."/>
            <person name="Ozier-Kalogeropoulos O."/>
            <person name="Pellenz S."/>
            <person name="Potier S."/>
            <person name="Richard G.F."/>
            <person name="Straub M.L."/>
            <person name="Suleau A."/>
            <person name="Swennene D."/>
            <person name="Tekaia F."/>
            <person name="Wesolowski-Louvel M."/>
            <person name="Westhof E."/>
            <person name="Wirth B."/>
            <person name="Zeniou-Meyer M."/>
            <person name="Zivanovic I."/>
            <person name="Bolotin-Fukuhara M."/>
            <person name="Thierry A."/>
            <person name="Bouchier C."/>
            <person name="Caudron B."/>
            <person name="Scarpelli C."/>
            <person name="Gaillardin C."/>
            <person name="Weissenbach J."/>
            <person name="Wincker P."/>
            <person name="Souciet J.L."/>
        </authorList>
    </citation>
    <scope>NUCLEOTIDE SEQUENCE [LARGE SCALE GENOMIC DNA]</scope>
    <source>
        <strain evidence="8">ATCC 36239 / CBS 767 / BCRC 21394 / JCM 1990 / NBRC 0083 / IGC 2968</strain>
    </source>
</reference>
<dbReference type="InterPro" id="IPR016189">
    <property type="entry name" value="Transl_init_fac_IF2/IF5_N"/>
</dbReference>
<dbReference type="GO" id="GO:0003743">
    <property type="term" value="F:translation initiation factor activity"/>
    <property type="evidence" value="ECO:0007669"/>
    <property type="project" value="UniProtKB-KW"/>
</dbReference>
<evidence type="ECO:0000256" key="2">
    <source>
        <dbReference type="ARBA" id="ARBA00022540"/>
    </source>
</evidence>
<dbReference type="OMA" id="YRYKMEK"/>
<dbReference type="GO" id="GO:0033290">
    <property type="term" value="C:eukaryotic 48S preinitiation complex"/>
    <property type="evidence" value="ECO:0007669"/>
    <property type="project" value="EnsemblFungi"/>
</dbReference>
<dbReference type="EMBL" id="CR382139">
    <property type="protein sequence ID" value="CAG91118.1"/>
    <property type="molecule type" value="Genomic_DNA"/>
</dbReference>
<name>Q6BGR8_DEBHA</name>
<evidence type="ECO:0000313" key="8">
    <source>
        <dbReference type="Proteomes" id="UP000000599"/>
    </source>
</evidence>
<dbReference type="STRING" id="284592.Q6BGR8"/>
<dbReference type="SUPFAM" id="SSF75689">
    <property type="entry name" value="Zinc-binding domain of translation initiation factor 2 beta"/>
    <property type="match status" value="1"/>
</dbReference>
<dbReference type="SMART" id="SM00653">
    <property type="entry name" value="eIF2B_5"/>
    <property type="match status" value="1"/>
</dbReference>
<dbReference type="GO" id="GO:0042256">
    <property type="term" value="P:cytosolic ribosome assembly"/>
    <property type="evidence" value="ECO:0007669"/>
    <property type="project" value="EnsemblFungi"/>
</dbReference>
<evidence type="ECO:0000256" key="4">
    <source>
        <dbReference type="ARBA" id="ARBA00022917"/>
    </source>
</evidence>
<evidence type="ECO:0000313" key="7">
    <source>
        <dbReference type="EMBL" id="CAG91118.1"/>
    </source>
</evidence>
<evidence type="ECO:0000256" key="3">
    <source>
        <dbReference type="ARBA" id="ARBA00022741"/>
    </source>
</evidence>
<dbReference type="SMART" id="SM00515">
    <property type="entry name" value="eIF5C"/>
    <property type="match status" value="1"/>
</dbReference>
<dbReference type="SUPFAM" id="SSF48371">
    <property type="entry name" value="ARM repeat"/>
    <property type="match status" value="1"/>
</dbReference>
<dbReference type="GO" id="GO:0045947">
    <property type="term" value="P:negative regulation of translational initiation"/>
    <property type="evidence" value="ECO:0007669"/>
    <property type="project" value="EnsemblFungi"/>
</dbReference>
<dbReference type="FunFam" id="3.30.30.170:FF:000002">
    <property type="entry name" value="Eukaryotic translation initiation factor 5"/>
    <property type="match status" value="1"/>
</dbReference>
<keyword evidence="3" id="KW-0547">Nucleotide-binding</keyword>
<dbReference type="GO" id="GO:0043614">
    <property type="term" value="C:multi-eIF complex"/>
    <property type="evidence" value="ECO:0007669"/>
    <property type="project" value="EnsemblFungi"/>
</dbReference>
<dbReference type="GO" id="GO:0001732">
    <property type="term" value="P:formation of cytoplasmic translation initiation complex"/>
    <property type="evidence" value="ECO:0007669"/>
    <property type="project" value="EnsemblFungi"/>
</dbReference>
<keyword evidence="4" id="KW-0648">Protein biosynthesis</keyword>
<dbReference type="GeneID" id="2905565"/>
<dbReference type="VEuPathDB" id="FungiDB:DEHA2G24420g"/>
<dbReference type="Gene3D" id="1.25.40.180">
    <property type="match status" value="1"/>
</dbReference>
<dbReference type="Proteomes" id="UP000000599">
    <property type="component" value="Chromosome G"/>
</dbReference>
<dbReference type="AlphaFoldDB" id="Q6BGR8"/>
<dbReference type="Gene3D" id="3.30.30.170">
    <property type="match status" value="1"/>
</dbReference>
<dbReference type="InParanoid" id="Q6BGR8"/>
<feature type="domain" description="W2" evidence="6">
    <location>
        <begin position="237"/>
        <end position="399"/>
    </location>
</feature>
<dbReference type="InterPro" id="IPR016190">
    <property type="entry name" value="Transl_init_fac_IF2/IF5_Zn-bd"/>
</dbReference>
<dbReference type="PANTHER" id="PTHR23001:SF7">
    <property type="entry name" value="EUKARYOTIC TRANSLATION INITIATION FACTOR 5"/>
    <property type="match status" value="1"/>
</dbReference>
<sequence>MSFVNICRDNTDPFYRYKMPAIQSKVEGRGNGIKTVIVNVAEVARALGRSPDYVIKYFGHELGAQTNTERCLINGSHDASELQDSLDGFINKFVLCASCKNPETEIQIKEKDRLQRDCKACGHISVIDPRHKLYTYILKNPPAGSGKGGKGGKKSATATANVVGGGKSISDIASGQAVKQSQDGEQNDDDDILTKKINAEAAALANEAIEVADDDWAVDMSKEAIEARARELEGLSLNEDQEKFNQFGEWLLDESKDSKDDLPSDIDIYKKIVELDILENPETVQVLAQTLFDDDIIEQIEEHLGLLAKLIDHDSDFEKSFLGGLERYLGLENQALISALPKILVTIYDKDLISEEVITSWGSKVSKKYVPKDVSKKVRKAAKPFLKWLQEADEESDDE</sequence>
<dbReference type="PROSITE" id="PS51363">
    <property type="entry name" value="W2"/>
    <property type="match status" value="1"/>
</dbReference>
<accession>Q6BGR8</accession>